<evidence type="ECO:0000313" key="1">
    <source>
        <dbReference type="EMBL" id="AUB39190.1"/>
    </source>
</evidence>
<protein>
    <submittedName>
        <fullName evidence="1">Uncharacterized protein</fullName>
    </submittedName>
</protein>
<sequence length="42" mass="5062">MERISLISTLLLFVNKIRQSSEVPKTTFTVTHQHYWIRIMQD</sequence>
<accession>A0A2K8SV15</accession>
<evidence type="ECO:0000313" key="2">
    <source>
        <dbReference type="Proteomes" id="UP000232003"/>
    </source>
</evidence>
<reference evidence="1 2" key="1">
    <citation type="submission" date="2017-11" db="EMBL/GenBank/DDBJ databases">
        <title>Complete genome of a free-living desiccation-tolerant cyanobacterium and its photosynthetic adaptation to extreme terrestrial habitat.</title>
        <authorList>
            <person name="Shang J."/>
        </authorList>
    </citation>
    <scope>NUCLEOTIDE SEQUENCE [LARGE SCALE GENOMIC DNA]</scope>
    <source>
        <strain evidence="1 2">CCNUN1</strain>
    </source>
</reference>
<keyword evidence="2" id="KW-1185">Reference proteome</keyword>
<proteinExistence type="predicted"/>
<organism evidence="1 2">
    <name type="scientific">Nostoc flagelliforme CCNUN1</name>
    <dbReference type="NCBI Taxonomy" id="2038116"/>
    <lineage>
        <taxon>Bacteria</taxon>
        <taxon>Bacillati</taxon>
        <taxon>Cyanobacteriota</taxon>
        <taxon>Cyanophyceae</taxon>
        <taxon>Nostocales</taxon>
        <taxon>Nostocaceae</taxon>
        <taxon>Nostoc</taxon>
    </lineage>
</organism>
<name>A0A2K8SV15_9NOSO</name>
<dbReference type="KEGG" id="nfl:COO91_05182"/>
<dbReference type="Proteomes" id="UP000232003">
    <property type="component" value="Chromosome"/>
</dbReference>
<dbReference type="AlphaFoldDB" id="A0A2K8SV15"/>
<dbReference type="EMBL" id="CP024785">
    <property type="protein sequence ID" value="AUB39190.1"/>
    <property type="molecule type" value="Genomic_DNA"/>
</dbReference>
<gene>
    <name evidence="1" type="ORF">COO91_05182</name>
</gene>